<gene>
    <name evidence="1" type="ORF">HH214_06485</name>
</gene>
<dbReference type="AlphaFoldDB" id="A0A7L5E3Z9"/>
<dbReference type="KEGG" id="mrob:HH214_06485"/>
<reference evidence="1 2" key="1">
    <citation type="submission" date="2020-04" db="EMBL/GenBank/DDBJ databases">
        <title>Genome sequencing of novel species.</title>
        <authorList>
            <person name="Heo J."/>
            <person name="Kim S.-J."/>
            <person name="Kim J.-S."/>
            <person name="Hong S.-B."/>
            <person name="Kwon S.-W."/>
        </authorList>
    </citation>
    <scope>NUCLEOTIDE SEQUENCE [LARGE SCALE GENOMIC DNA]</scope>
    <source>
        <strain evidence="1 2">F39-2</strain>
    </source>
</reference>
<organism evidence="1 2">
    <name type="scientific">Mucilaginibacter robiniae</name>
    <dbReference type="NCBI Taxonomy" id="2728022"/>
    <lineage>
        <taxon>Bacteria</taxon>
        <taxon>Pseudomonadati</taxon>
        <taxon>Bacteroidota</taxon>
        <taxon>Sphingobacteriia</taxon>
        <taxon>Sphingobacteriales</taxon>
        <taxon>Sphingobacteriaceae</taxon>
        <taxon>Mucilaginibacter</taxon>
    </lineage>
</organism>
<dbReference type="EMBL" id="CP051682">
    <property type="protein sequence ID" value="QJD95543.1"/>
    <property type="molecule type" value="Genomic_DNA"/>
</dbReference>
<dbReference type="Proteomes" id="UP000503278">
    <property type="component" value="Chromosome"/>
</dbReference>
<protein>
    <submittedName>
        <fullName evidence="1">Uncharacterized protein</fullName>
    </submittedName>
</protein>
<keyword evidence="2" id="KW-1185">Reference proteome</keyword>
<proteinExistence type="predicted"/>
<dbReference type="RefSeq" id="WP_169606551.1">
    <property type="nucleotide sequence ID" value="NZ_CP051682.1"/>
</dbReference>
<evidence type="ECO:0000313" key="2">
    <source>
        <dbReference type="Proteomes" id="UP000503278"/>
    </source>
</evidence>
<evidence type="ECO:0000313" key="1">
    <source>
        <dbReference type="EMBL" id="QJD95543.1"/>
    </source>
</evidence>
<accession>A0A7L5E3Z9</accession>
<sequence length="65" mass="7550">MEQSLPLLNPLPLKRRRLSPLQAARLQVVQAQTLEREIVFLVKILTCIDVRHSFFRVSAKKKTSH</sequence>
<name>A0A7L5E3Z9_9SPHI</name>